<sequence>MPKQPLNTRSFQMRISYSHDNAKTVESAKTGRGKLLQEDSVVVDDADNDGLLAAEILLQFSAKDAGQDPGYTSSESDTEGTGNRLAEYDMLKSSKPDAVHTVVKVGLQRCVARGAGLEAMEAEEVRTPEIVTEDGYSEDESQGTLGSPIVVDDEEDVEDRVMAYRELQLLNYLWEAVLTHWIELPRPRDDKFQEVSASLFNFEEHFLEAASKMEEEAKLPDSSVKSLVGEWAALEEEYLSLLDSMALPLFISEEPISELKLRILKRQRKQIVKFTRGLRDLAVHQGDHQRYCGASKTPRA</sequence>
<proteinExistence type="predicted"/>
<dbReference type="AlphaFoldDB" id="A0A6A5V7Z0"/>
<name>A0A6A5V7Z0_9PLEO</name>
<dbReference type="EMBL" id="ML976695">
    <property type="protein sequence ID" value="KAF1971136.1"/>
    <property type="molecule type" value="Genomic_DNA"/>
</dbReference>
<evidence type="ECO:0000313" key="1">
    <source>
        <dbReference type="EMBL" id="KAF1971136.1"/>
    </source>
</evidence>
<evidence type="ECO:0000313" key="2">
    <source>
        <dbReference type="Proteomes" id="UP000800036"/>
    </source>
</evidence>
<keyword evidence="2" id="KW-1185">Reference proteome</keyword>
<accession>A0A6A5V7Z0</accession>
<organism evidence="1 2">
    <name type="scientific">Bimuria novae-zelandiae CBS 107.79</name>
    <dbReference type="NCBI Taxonomy" id="1447943"/>
    <lineage>
        <taxon>Eukaryota</taxon>
        <taxon>Fungi</taxon>
        <taxon>Dikarya</taxon>
        <taxon>Ascomycota</taxon>
        <taxon>Pezizomycotina</taxon>
        <taxon>Dothideomycetes</taxon>
        <taxon>Pleosporomycetidae</taxon>
        <taxon>Pleosporales</taxon>
        <taxon>Massarineae</taxon>
        <taxon>Didymosphaeriaceae</taxon>
        <taxon>Bimuria</taxon>
    </lineage>
</organism>
<dbReference type="Proteomes" id="UP000800036">
    <property type="component" value="Unassembled WGS sequence"/>
</dbReference>
<reference evidence="1" key="1">
    <citation type="journal article" date="2020" name="Stud. Mycol.">
        <title>101 Dothideomycetes genomes: a test case for predicting lifestyles and emergence of pathogens.</title>
        <authorList>
            <person name="Haridas S."/>
            <person name="Albert R."/>
            <person name="Binder M."/>
            <person name="Bloem J."/>
            <person name="Labutti K."/>
            <person name="Salamov A."/>
            <person name="Andreopoulos B."/>
            <person name="Baker S."/>
            <person name="Barry K."/>
            <person name="Bills G."/>
            <person name="Bluhm B."/>
            <person name="Cannon C."/>
            <person name="Castanera R."/>
            <person name="Culley D."/>
            <person name="Daum C."/>
            <person name="Ezra D."/>
            <person name="Gonzalez J."/>
            <person name="Henrissat B."/>
            <person name="Kuo A."/>
            <person name="Liang C."/>
            <person name="Lipzen A."/>
            <person name="Lutzoni F."/>
            <person name="Magnuson J."/>
            <person name="Mondo S."/>
            <person name="Nolan M."/>
            <person name="Ohm R."/>
            <person name="Pangilinan J."/>
            <person name="Park H.-J."/>
            <person name="Ramirez L."/>
            <person name="Alfaro M."/>
            <person name="Sun H."/>
            <person name="Tritt A."/>
            <person name="Yoshinaga Y."/>
            <person name="Zwiers L.-H."/>
            <person name="Turgeon B."/>
            <person name="Goodwin S."/>
            <person name="Spatafora J."/>
            <person name="Crous P."/>
            <person name="Grigoriev I."/>
        </authorList>
    </citation>
    <scope>NUCLEOTIDE SEQUENCE</scope>
    <source>
        <strain evidence="1">CBS 107.79</strain>
    </source>
</reference>
<protein>
    <submittedName>
        <fullName evidence="1">Uncharacterized protein</fullName>
    </submittedName>
</protein>
<gene>
    <name evidence="1" type="ORF">BU23DRAFT_600452</name>
</gene>